<keyword evidence="2" id="KW-1185">Reference proteome</keyword>
<gene>
    <name evidence="1" type="ORF">H8B19_07135</name>
</gene>
<reference evidence="1" key="2">
    <citation type="submission" date="2020-08" db="EMBL/GenBank/DDBJ databases">
        <authorList>
            <person name="Lai Q."/>
        </authorList>
    </citation>
    <scope>NUCLEOTIDE SEQUENCE</scope>
    <source>
        <strain evidence="1">S27-2</strain>
    </source>
</reference>
<dbReference type="AlphaFoldDB" id="A0A8J6ITN9"/>
<organism evidence="1 2">
    <name type="scientific">Neptunicella marina</name>
    <dbReference type="NCBI Taxonomy" id="2125989"/>
    <lineage>
        <taxon>Bacteria</taxon>
        <taxon>Pseudomonadati</taxon>
        <taxon>Pseudomonadota</taxon>
        <taxon>Gammaproteobacteria</taxon>
        <taxon>Alteromonadales</taxon>
        <taxon>Alteromonadaceae</taxon>
        <taxon>Neptunicella</taxon>
    </lineage>
</organism>
<evidence type="ECO:0000313" key="2">
    <source>
        <dbReference type="Proteomes" id="UP000601768"/>
    </source>
</evidence>
<dbReference type="Proteomes" id="UP000601768">
    <property type="component" value="Unassembled WGS sequence"/>
</dbReference>
<evidence type="ECO:0000313" key="1">
    <source>
        <dbReference type="EMBL" id="MBC3765645.1"/>
    </source>
</evidence>
<proteinExistence type="predicted"/>
<accession>A0A8J6ITN9</accession>
<sequence>MGWGPSETRGTGELVVLSQVCLPHYQGGRSFTLAAQTSAPEPEEASVARAGLKMQTLLNGAMQQLLKNN</sequence>
<protein>
    <submittedName>
        <fullName evidence="1">Uncharacterized protein</fullName>
    </submittedName>
</protein>
<reference evidence="1" key="1">
    <citation type="journal article" date="2018" name="Int. J. Syst. Evol. Microbiol.">
        <title>Neptunicella marina gen. nov., sp. nov., isolated from surface seawater.</title>
        <authorList>
            <person name="Liu X."/>
            <person name="Lai Q."/>
            <person name="Du Y."/>
            <person name="Zhang X."/>
            <person name="Liu Z."/>
            <person name="Sun F."/>
            <person name="Shao Z."/>
        </authorList>
    </citation>
    <scope>NUCLEOTIDE SEQUENCE</scope>
    <source>
        <strain evidence="1">S27-2</strain>
    </source>
</reference>
<dbReference type="EMBL" id="JACNEP010000004">
    <property type="protein sequence ID" value="MBC3765645.1"/>
    <property type="molecule type" value="Genomic_DNA"/>
</dbReference>
<comment type="caution">
    <text evidence="1">The sequence shown here is derived from an EMBL/GenBank/DDBJ whole genome shotgun (WGS) entry which is preliminary data.</text>
</comment>
<name>A0A8J6ITN9_9ALTE</name>